<dbReference type="InterPro" id="IPR015207">
    <property type="entry name" value="DUF1931"/>
</dbReference>
<evidence type="ECO:0008006" key="3">
    <source>
        <dbReference type="Google" id="ProtNLM"/>
    </source>
</evidence>
<dbReference type="Proteomes" id="UP000826725">
    <property type="component" value="Chromosome"/>
</dbReference>
<proteinExistence type="predicted"/>
<accession>A0A8D5FXM2</accession>
<dbReference type="EMBL" id="AP024086">
    <property type="protein sequence ID" value="BCL61847.1"/>
    <property type="molecule type" value="Genomic_DNA"/>
</dbReference>
<gene>
    <name evidence="1" type="ORF">DGMP_25400</name>
</gene>
<name>A0A8D5FXM2_9BACT</name>
<sequence length="148" mass="16864">MVMGVKQLQRLFRKVSGLEIDKSDVKRLNDFIGNRLRALLLQGQVAASVNGRDIIDYQDIPITIGLQQAIREFIDIDEELSLAEILRQQATLPPLRMDITDLLEKKLPELVGGITVGLAKVFRVVNEEIKNPGSREWEQVEEIYRILL</sequence>
<dbReference type="Pfam" id="PF09123">
    <property type="entry name" value="DUF1931"/>
    <property type="match status" value="1"/>
</dbReference>
<dbReference type="AlphaFoldDB" id="A0A8D5FXM2"/>
<dbReference type="KEGG" id="dbk:DGMP_25400"/>
<reference evidence="1" key="1">
    <citation type="submission" date="2020-09" db="EMBL/GenBank/DDBJ databases">
        <title>Desulfogranum mesoprofundum gen. nov., sp. nov., a novel mesophilic, sulfate-reducing chemolithoautotroph isolated from a deep-sea hydrothermal vent chimney in the Suiyo Seamount.</title>
        <authorList>
            <person name="Hashimoto Y."/>
            <person name="Nakagawa S."/>
        </authorList>
    </citation>
    <scope>NUCLEOTIDE SEQUENCE</scope>
    <source>
        <strain evidence="1">KT2</strain>
    </source>
</reference>
<evidence type="ECO:0000313" key="2">
    <source>
        <dbReference type="Proteomes" id="UP000826725"/>
    </source>
</evidence>
<dbReference type="CDD" id="cd22923">
    <property type="entry name" value="HFD_Aq328-like_rpt2"/>
    <property type="match status" value="1"/>
</dbReference>
<protein>
    <recommendedName>
        <fullName evidence="3">DUF1931 family protein</fullName>
    </recommendedName>
</protein>
<dbReference type="RefSeq" id="WP_228854263.1">
    <property type="nucleotide sequence ID" value="NZ_AP024086.1"/>
</dbReference>
<organism evidence="1 2">
    <name type="scientific">Desulfomarina profundi</name>
    <dbReference type="NCBI Taxonomy" id="2772557"/>
    <lineage>
        <taxon>Bacteria</taxon>
        <taxon>Pseudomonadati</taxon>
        <taxon>Thermodesulfobacteriota</taxon>
        <taxon>Desulfobulbia</taxon>
        <taxon>Desulfobulbales</taxon>
        <taxon>Desulfobulbaceae</taxon>
        <taxon>Desulfomarina</taxon>
    </lineage>
</organism>
<evidence type="ECO:0000313" key="1">
    <source>
        <dbReference type="EMBL" id="BCL61847.1"/>
    </source>
</evidence>
<keyword evidence="2" id="KW-1185">Reference proteome</keyword>